<dbReference type="Proteomes" id="UP000452235">
    <property type="component" value="Unassembled WGS sequence"/>
</dbReference>
<protein>
    <submittedName>
        <fullName evidence="1">Uncharacterized protein</fullName>
    </submittedName>
</protein>
<reference evidence="1 2" key="1">
    <citation type="submission" date="2020-01" db="EMBL/GenBank/DDBJ databases">
        <title>Aspergillus terreus IFO 6365 whole genome shotgun sequence.</title>
        <authorList>
            <person name="Kanamasa S."/>
            <person name="Takahashi H."/>
        </authorList>
    </citation>
    <scope>NUCLEOTIDE SEQUENCE [LARGE SCALE GENOMIC DNA]</scope>
    <source>
        <strain evidence="1 2">IFO 6365</strain>
    </source>
</reference>
<keyword evidence="2" id="KW-1185">Reference proteome</keyword>
<evidence type="ECO:0000313" key="2">
    <source>
        <dbReference type="Proteomes" id="UP000452235"/>
    </source>
</evidence>
<dbReference type="AlphaFoldDB" id="A0A5M3Z2V9"/>
<name>A0A5M3Z2V9_ASPTE</name>
<dbReference type="EMBL" id="BLJY01000005">
    <property type="protein sequence ID" value="GFF16497.1"/>
    <property type="molecule type" value="Genomic_DNA"/>
</dbReference>
<dbReference type="OrthoDB" id="4185642at2759"/>
<gene>
    <name evidence="1" type="ORF">ATEIFO6365_0005068900</name>
</gene>
<organism evidence="1 2">
    <name type="scientific">Aspergillus terreus</name>
    <dbReference type="NCBI Taxonomy" id="33178"/>
    <lineage>
        <taxon>Eukaryota</taxon>
        <taxon>Fungi</taxon>
        <taxon>Dikarya</taxon>
        <taxon>Ascomycota</taxon>
        <taxon>Pezizomycotina</taxon>
        <taxon>Eurotiomycetes</taxon>
        <taxon>Eurotiomycetidae</taxon>
        <taxon>Eurotiales</taxon>
        <taxon>Aspergillaceae</taxon>
        <taxon>Aspergillus</taxon>
        <taxon>Aspergillus subgen. Circumdati</taxon>
    </lineage>
</organism>
<evidence type="ECO:0000313" key="1">
    <source>
        <dbReference type="EMBL" id="GFF16497.1"/>
    </source>
</evidence>
<dbReference type="VEuPathDB" id="FungiDB:ATEG_05455"/>
<proteinExistence type="predicted"/>
<sequence>MATDNNAAYASLVELARGSQTQLDLTNITFHERLEEDEMSVIYLISIHDKQYVMKTFHVYPDELEEDDILFRNELLAYRRLSAQGLCDKGIVCQFYGCVTGLDPALNESWLRPFVNDAFRPCAVFLEYILNLRQINSETYTKQRWERATEIQDDILRAGVLQFDIHYNAMVAVDGNSEDRVVWLDFDWAKTYDQDIRDTPDAVYQIDQMRKMGLEFEKAQEEGIPPW</sequence>
<comment type="caution">
    <text evidence="1">The sequence shown here is derived from an EMBL/GenBank/DDBJ whole genome shotgun (WGS) entry which is preliminary data.</text>
</comment>
<accession>A0A5M3Z2V9</accession>